<reference evidence="1" key="1">
    <citation type="submission" date="2021-06" db="EMBL/GenBank/DDBJ databases">
        <authorList>
            <person name="Kallberg Y."/>
            <person name="Tangrot J."/>
            <person name="Rosling A."/>
        </authorList>
    </citation>
    <scope>NUCLEOTIDE SEQUENCE</scope>
    <source>
        <strain evidence="1">AU212A</strain>
    </source>
</reference>
<evidence type="ECO:0000313" key="1">
    <source>
        <dbReference type="EMBL" id="CAG8648029.1"/>
    </source>
</evidence>
<feature type="non-terminal residue" evidence="1">
    <location>
        <position position="48"/>
    </location>
</feature>
<organism evidence="1 2">
    <name type="scientific">Scutellospora calospora</name>
    <dbReference type="NCBI Taxonomy" id="85575"/>
    <lineage>
        <taxon>Eukaryota</taxon>
        <taxon>Fungi</taxon>
        <taxon>Fungi incertae sedis</taxon>
        <taxon>Mucoromycota</taxon>
        <taxon>Glomeromycotina</taxon>
        <taxon>Glomeromycetes</taxon>
        <taxon>Diversisporales</taxon>
        <taxon>Gigasporaceae</taxon>
        <taxon>Scutellospora</taxon>
    </lineage>
</organism>
<keyword evidence="2" id="KW-1185">Reference proteome</keyword>
<proteinExistence type="predicted"/>
<evidence type="ECO:0000313" key="2">
    <source>
        <dbReference type="Proteomes" id="UP000789860"/>
    </source>
</evidence>
<name>A0ACA9NBY4_9GLOM</name>
<accession>A0ACA9NBY4</accession>
<gene>
    <name evidence="1" type="ORF">SCALOS_LOCUS8566</name>
</gene>
<protein>
    <submittedName>
        <fullName evidence="1">4317_t:CDS:1</fullName>
    </submittedName>
</protein>
<dbReference type="Proteomes" id="UP000789860">
    <property type="component" value="Unassembled WGS sequence"/>
</dbReference>
<feature type="non-terminal residue" evidence="1">
    <location>
        <position position="1"/>
    </location>
</feature>
<dbReference type="EMBL" id="CAJVPM010023045">
    <property type="protein sequence ID" value="CAG8648029.1"/>
    <property type="molecule type" value="Genomic_DNA"/>
</dbReference>
<sequence>YDKEIDIVDVKRKREEQTKKELEEVLTRTQHLITQIIDLKQYLKKTMK</sequence>
<comment type="caution">
    <text evidence="1">The sequence shown here is derived from an EMBL/GenBank/DDBJ whole genome shotgun (WGS) entry which is preliminary data.</text>
</comment>